<gene>
    <name evidence="1" type="ORF">A3A79_02985</name>
</gene>
<evidence type="ECO:0000313" key="2">
    <source>
        <dbReference type="Proteomes" id="UP000178759"/>
    </source>
</evidence>
<dbReference type="Proteomes" id="UP000178759">
    <property type="component" value="Unassembled WGS sequence"/>
</dbReference>
<protein>
    <recommendedName>
        <fullName evidence="3">Addiction module antitoxin, RelB/DinJ family</fullName>
    </recommendedName>
</protein>
<dbReference type="InterPro" id="IPR007337">
    <property type="entry name" value="RelB/DinJ"/>
</dbReference>
<dbReference type="EMBL" id="MFJV01000001">
    <property type="protein sequence ID" value="OGG24131.1"/>
    <property type="molecule type" value="Genomic_DNA"/>
</dbReference>
<evidence type="ECO:0000313" key="1">
    <source>
        <dbReference type="EMBL" id="OGG24131.1"/>
    </source>
</evidence>
<reference evidence="1 2" key="1">
    <citation type="journal article" date="2016" name="Nat. Commun.">
        <title>Thousands of microbial genomes shed light on interconnected biogeochemical processes in an aquifer system.</title>
        <authorList>
            <person name="Anantharaman K."/>
            <person name="Brown C.T."/>
            <person name="Hug L.A."/>
            <person name="Sharon I."/>
            <person name="Castelle C.J."/>
            <person name="Probst A.J."/>
            <person name="Thomas B.C."/>
            <person name="Singh A."/>
            <person name="Wilkins M.J."/>
            <person name="Karaoz U."/>
            <person name="Brodie E.L."/>
            <person name="Williams K.H."/>
            <person name="Hubbard S.S."/>
            <person name="Banfield J.F."/>
        </authorList>
    </citation>
    <scope>NUCLEOTIDE SEQUENCE [LARGE SCALE GENOMIC DNA]</scope>
</reference>
<organism evidence="1 2">
    <name type="scientific">Candidatus Gottesmanbacteria bacterium RIFCSPLOWO2_01_FULL_43_11b</name>
    <dbReference type="NCBI Taxonomy" id="1798392"/>
    <lineage>
        <taxon>Bacteria</taxon>
        <taxon>Candidatus Gottesmaniibacteriota</taxon>
    </lineage>
</organism>
<dbReference type="InterPro" id="IPR013321">
    <property type="entry name" value="Arc_rbn_hlx_hlx"/>
</dbReference>
<accession>A0A1F6AHG7</accession>
<dbReference type="GO" id="GO:0006355">
    <property type="term" value="P:regulation of DNA-templated transcription"/>
    <property type="evidence" value="ECO:0007669"/>
    <property type="project" value="InterPro"/>
</dbReference>
<dbReference type="STRING" id="1798392.A3A79_02985"/>
<evidence type="ECO:0008006" key="3">
    <source>
        <dbReference type="Google" id="ProtNLM"/>
    </source>
</evidence>
<proteinExistence type="predicted"/>
<dbReference type="Gene3D" id="1.10.1220.10">
    <property type="entry name" value="Met repressor-like"/>
    <property type="match status" value="1"/>
</dbReference>
<comment type="caution">
    <text evidence="1">The sequence shown here is derived from an EMBL/GenBank/DDBJ whole genome shotgun (WGS) entry which is preliminary data.</text>
</comment>
<dbReference type="Pfam" id="PF04221">
    <property type="entry name" value="RelB"/>
    <property type="match status" value="1"/>
</dbReference>
<sequence>MNTAVVNIKVDPKLKKQAQKTASALGFSLSSLINGFLRQLVRDRSIGFSDVRLELTPYAKRMLQESEEEIRSGKAKSYSPDEYLAYIDTIIRNEEKHRKSGSHSKVRKITT</sequence>
<name>A0A1F6AHG7_9BACT</name>
<dbReference type="AlphaFoldDB" id="A0A1F6AHG7"/>